<dbReference type="AlphaFoldDB" id="A0A1H9XLC7"/>
<dbReference type="SUPFAM" id="SSF46689">
    <property type="entry name" value="Homeodomain-like"/>
    <property type="match status" value="1"/>
</dbReference>
<proteinExistence type="predicted"/>
<dbReference type="EMBL" id="FOHB01000009">
    <property type="protein sequence ID" value="SES46922.1"/>
    <property type="molecule type" value="Genomic_DNA"/>
</dbReference>
<evidence type="ECO:0000256" key="4">
    <source>
        <dbReference type="PROSITE-ProRule" id="PRU00335"/>
    </source>
</evidence>
<keyword evidence="2 4" id="KW-0238">DNA-binding</keyword>
<dbReference type="SUPFAM" id="SSF48498">
    <property type="entry name" value="Tetracyclin repressor-like, C-terminal domain"/>
    <property type="match status" value="1"/>
</dbReference>
<dbReference type="InterPro" id="IPR050109">
    <property type="entry name" value="HTH-type_TetR-like_transc_reg"/>
</dbReference>
<dbReference type="Pfam" id="PF02909">
    <property type="entry name" value="TetR_C_1"/>
    <property type="match status" value="1"/>
</dbReference>
<dbReference type="InterPro" id="IPR001647">
    <property type="entry name" value="HTH_TetR"/>
</dbReference>
<gene>
    <name evidence="6" type="ORF">SAMN05216199_3971</name>
</gene>
<dbReference type="PANTHER" id="PTHR30055">
    <property type="entry name" value="HTH-TYPE TRANSCRIPTIONAL REGULATOR RUTR"/>
    <property type="match status" value="1"/>
</dbReference>
<sequence>MPPDRTGAGDPDRTLALLWRASEGIPRRRGPRPSRTVDDVVTAAVALADQQGLAAVTMRAVAERVGVAPMSLYTYVPGRSELLDLMVDAVYLAMDRPPWRSRSWRRRVTAVAEANRTLFEGHPWLAEVGTLSRPPLGPGQLAKYEHELGAFDGTGLRDVETDAALAFVLGFVEHHARTAEASRRARQESAIDDAQWWEANAPLLARVVDEAEYPRAVRIGSAAGAAQGSAHDPGHAWAFGLARVLDGLAALVDRRTRRG</sequence>
<dbReference type="Gene3D" id="1.10.357.10">
    <property type="entry name" value="Tetracycline Repressor, domain 2"/>
    <property type="match status" value="1"/>
</dbReference>
<dbReference type="GO" id="GO:0003700">
    <property type="term" value="F:DNA-binding transcription factor activity"/>
    <property type="evidence" value="ECO:0007669"/>
    <property type="project" value="TreeGrafter"/>
</dbReference>
<dbReference type="GO" id="GO:0000976">
    <property type="term" value="F:transcription cis-regulatory region binding"/>
    <property type="evidence" value="ECO:0007669"/>
    <property type="project" value="TreeGrafter"/>
</dbReference>
<reference evidence="7" key="1">
    <citation type="submission" date="2016-10" db="EMBL/GenBank/DDBJ databases">
        <authorList>
            <person name="Varghese N."/>
            <person name="Submissions S."/>
        </authorList>
    </citation>
    <scope>NUCLEOTIDE SEQUENCE [LARGE SCALE GENOMIC DNA]</scope>
    <source>
        <strain evidence="7">CGMCC 1.6963</strain>
    </source>
</reference>
<evidence type="ECO:0000313" key="7">
    <source>
        <dbReference type="Proteomes" id="UP000199019"/>
    </source>
</evidence>
<name>A0A1H9XLC7_9MICO</name>
<dbReference type="RefSeq" id="WP_091762015.1">
    <property type="nucleotide sequence ID" value="NZ_FOHB01000009.1"/>
</dbReference>
<evidence type="ECO:0000256" key="2">
    <source>
        <dbReference type="ARBA" id="ARBA00023125"/>
    </source>
</evidence>
<protein>
    <submittedName>
        <fullName evidence="6">Transcriptional regulator, TetR family</fullName>
    </submittedName>
</protein>
<evidence type="ECO:0000313" key="6">
    <source>
        <dbReference type="EMBL" id="SES46922.1"/>
    </source>
</evidence>
<organism evidence="6 7">
    <name type="scientific">Pedococcus cremeus</name>
    <dbReference type="NCBI Taxonomy" id="587636"/>
    <lineage>
        <taxon>Bacteria</taxon>
        <taxon>Bacillati</taxon>
        <taxon>Actinomycetota</taxon>
        <taxon>Actinomycetes</taxon>
        <taxon>Micrococcales</taxon>
        <taxon>Intrasporangiaceae</taxon>
        <taxon>Pedococcus</taxon>
    </lineage>
</organism>
<feature type="DNA-binding region" description="H-T-H motif" evidence="4">
    <location>
        <begin position="57"/>
        <end position="76"/>
    </location>
</feature>
<dbReference type="Pfam" id="PF00440">
    <property type="entry name" value="TetR_N"/>
    <property type="match status" value="1"/>
</dbReference>
<dbReference type="PANTHER" id="PTHR30055:SF151">
    <property type="entry name" value="TRANSCRIPTIONAL REGULATORY PROTEIN"/>
    <property type="match status" value="1"/>
</dbReference>
<evidence type="ECO:0000256" key="3">
    <source>
        <dbReference type="ARBA" id="ARBA00023163"/>
    </source>
</evidence>
<accession>A0A1H9XLC7</accession>
<dbReference type="InterPro" id="IPR004111">
    <property type="entry name" value="Repressor_TetR_C"/>
</dbReference>
<dbReference type="Gene3D" id="1.10.10.60">
    <property type="entry name" value="Homeodomain-like"/>
    <property type="match status" value="1"/>
</dbReference>
<evidence type="ECO:0000256" key="1">
    <source>
        <dbReference type="ARBA" id="ARBA00023015"/>
    </source>
</evidence>
<dbReference type="InterPro" id="IPR009057">
    <property type="entry name" value="Homeodomain-like_sf"/>
</dbReference>
<dbReference type="GO" id="GO:0045892">
    <property type="term" value="P:negative regulation of DNA-templated transcription"/>
    <property type="evidence" value="ECO:0007669"/>
    <property type="project" value="InterPro"/>
</dbReference>
<feature type="domain" description="HTH tetR-type" evidence="5">
    <location>
        <begin position="34"/>
        <end position="94"/>
    </location>
</feature>
<dbReference type="STRING" id="587636.SAMN05216199_3971"/>
<dbReference type="PROSITE" id="PS50977">
    <property type="entry name" value="HTH_TETR_2"/>
    <property type="match status" value="1"/>
</dbReference>
<dbReference type="Proteomes" id="UP000199019">
    <property type="component" value="Unassembled WGS sequence"/>
</dbReference>
<keyword evidence="7" id="KW-1185">Reference proteome</keyword>
<keyword evidence="3" id="KW-0804">Transcription</keyword>
<keyword evidence="1" id="KW-0805">Transcription regulation</keyword>
<dbReference type="InterPro" id="IPR036271">
    <property type="entry name" value="Tet_transcr_reg_TetR-rel_C_sf"/>
</dbReference>
<evidence type="ECO:0000259" key="5">
    <source>
        <dbReference type="PROSITE" id="PS50977"/>
    </source>
</evidence>
<dbReference type="OrthoDB" id="2570341at2"/>